<comment type="caution">
    <text evidence="2">The sequence shown here is derived from an EMBL/GenBank/DDBJ whole genome shotgun (WGS) entry which is preliminary data.</text>
</comment>
<reference evidence="3" key="2">
    <citation type="submission" date="2019-10" db="EMBL/GenBank/DDBJ databases">
        <title>Conservation and host-specific expression of non-tandemly repeated heterogenous ribosome RNA gene in arbuscular mycorrhizal fungi.</title>
        <authorList>
            <person name="Maeda T."/>
            <person name="Kobayashi Y."/>
            <person name="Nakagawa T."/>
            <person name="Ezawa T."/>
            <person name="Yamaguchi K."/>
            <person name="Bino T."/>
            <person name="Nishimoto Y."/>
            <person name="Shigenobu S."/>
            <person name="Kawaguchi M."/>
        </authorList>
    </citation>
    <scope>NUCLEOTIDE SEQUENCE</scope>
    <source>
        <strain evidence="3">HR1</strain>
    </source>
</reference>
<evidence type="ECO:0000259" key="1">
    <source>
        <dbReference type="Pfam" id="PF10551"/>
    </source>
</evidence>
<evidence type="ECO:0000313" key="3">
    <source>
        <dbReference type="EMBL" id="GES83294.1"/>
    </source>
</evidence>
<evidence type="ECO:0000313" key="2">
    <source>
        <dbReference type="EMBL" id="GBB90578.1"/>
    </source>
</evidence>
<dbReference type="STRING" id="94130.A0A2Z6RDJ1"/>
<accession>A0A2Z6RDJ1</accession>
<dbReference type="Proteomes" id="UP000615446">
    <property type="component" value="Unassembled WGS sequence"/>
</dbReference>
<gene>
    <name evidence="3" type="ORF">RCL2_001045300</name>
    <name evidence="2" type="ORF">RclHR1_01760002</name>
</gene>
<sequence>MEIESLDEIKKCSGCQQFRSFELFLGFNKTYNTCSICRNQKKIIRDNKKQKRKEIENKDIDIIEYDDLMVSIFKEFNNEANKENGFNFEKTLNIVMLNNDFPRNIAEDIIEQISDVDNFHWRFHREYNAKTNPEISFQYNCSQRSDRAKKPRKYLNLEKQHDTTSMERFDCCGEINIVVNLEMKTASVNVIHKILHELPKKVDVSEHVKEFITQNIDLLPKEIYARLVENGLDPEIRQNQIYFWWNKLGEANFKRDSNAFISAKALLEEYNCTKILDINLPVQAIAFETGLHQMLIENNISIKECGIDATYNTNNLGFELYVMHAEVNGTGFPLAYLFLEHNGKCGDGIRTEMIMKFVLHLKEKGLDPNFILTDKDWAQIKACNSTWPKAKIQLCRWHVNRAITTRLSSDQMVT</sequence>
<keyword evidence="3" id="KW-0067">ATP-binding</keyword>
<dbReference type="AlphaFoldDB" id="A0A2Z6RDJ1"/>
<feature type="domain" description="MULE transposase" evidence="1">
    <location>
        <begin position="307"/>
        <end position="400"/>
    </location>
</feature>
<evidence type="ECO:0000313" key="4">
    <source>
        <dbReference type="Proteomes" id="UP000247702"/>
    </source>
</evidence>
<dbReference type="OrthoDB" id="2434592at2759"/>
<name>A0A2Z6RDJ1_9GLOM</name>
<dbReference type="InterPro" id="IPR018289">
    <property type="entry name" value="MULE_transposase_dom"/>
</dbReference>
<keyword evidence="4" id="KW-1185">Reference proteome</keyword>
<dbReference type="GO" id="GO:0004386">
    <property type="term" value="F:helicase activity"/>
    <property type="evidence" value="ECO:0007669"/>
    <property type="project" value="UniProtKB-KW"/>
</dbReference>
<keyword evidence="3" id="KW-0547">Nucleotide-binding</keyword>
<dbReference type="Proteomes" id="UP000247702">
    <property type="component" value="Unassembled WGS sequence"/>
</dbReference>
<proteinExistence type="predicted"/>
<dbReference type="Pfam" id="PF10551">
    <property type="entry name" value="MULE"/>
    <property type="match status" value="1"/>
</dbReference>
<organism evidence="2 4">
    <name type="scientific">Rhizophagus clarus</name>
    <dbReference type="NCBI Taxonomy" id="94130"/>
    <lineage>
        <taxon>Eukaryota</taxon>
        <taxon>Fungi</taxon>
        <taxon>Fungi incertae sedis</taxon>
        <taxon>Mucoromycota</taxon>
        <taxon>Glomeromycotina</taxon>
        <taxon>Glomeromycetes</taxon>
        <taxon>Glomerales</taxon>
        <taxon>Glomeraceae</taxon>
        <taxon>Rhizophagus</taxon>
    </lineage>
</organism>
<keyword evidence="3" id="KW-0378">Hydrolase</keyword>
<dbReference type="EMBL" id="BLAL01000068">
    <property type="protein sequence ID" value="GES83294.1"/>
    <property type="molecule type" value="Genomic_DNA"/>
</dbReference>
<protein>
    <submittedName>
        <fullName evidence="3">ATP-dependent DNA helicase Pif1</fullName>
    </submittedName>
</protein>
<reference evidence="2 4" key="1">
    <citation type="submission" date="2017-11" db="EMBL/GenBank/DDBJ databases">
        <title>The genome of Rhizophagus clarus HR1 reveals common genetic basis of auxotrophy among arbuscular mycorrhizal fungi.</title>
        <authorList>
            <person name="Kobayashi Y."/>
        </authorList>
    </citation>
    <scope>NUCLEOTIDE SEQUENCE [LARGE SCALE GENOMIC DNA]</scope>
    <source>
        <strain evidence="2 4">HR1</strain>
    </source>
</reference>
<dbReference type="EMBL" id="BEXD01000846">
    <property type="protein sequence ID" value="GBB90578.1"/>
    <property type="molecule type" value="Genomic_DNA"/>
</dbReference>
<keyword evidence="3" id="KW-0347">Helicase</keyword>